<comment type="caution">
    <text evidence="3">The sequence shown here is derived from an EMBL/GenBank/DDBJ whole genome shotgun (WGS) entry which is preliminary data.</text>
</comment>
<gene>
    <name evidence="3" type="ORF">FOZ62_003909</name>
</gene>
<proteinExistence type="predicted"/>
<protein>
    <submittedName>
        <fullName evidence="3">Uncharacterized protein</fullName>
    </submittedName>
</protein>
<dbReference type="EMBL" id="JABANM010029299">
    <property type="protein sequence ID" value="KAF4708235.1"/>
    <property type="molecule type" value="Genomic_DNA"/>
</dbReference>
<keyword evidence="1" id="KW-0175">Coiled coil</keyword>
<accession>A0A7J6QIP3</accession>
<feature type="non-terminal residue" evidence="3">
    <location>
        <position position="351"/>
    </location>
</feature>
<name>A0A7J6QIP3_PEROL</name>
<feature type="compositionally biased region" description="Basic and acidic residues" evidence="2">
    <location>
        <begin position="87"/>
        <end position="111"/>
    </location>
</feature>
<dbReference type="Proteomes" id="UP000574390">
    <property type="component" value="Unassembled WGS sequence"/>
</dbReference>
<evidence type="ECO:0000313" key="3">
    <source>
        <dbReference type="EMBL" id="KAF4708235.1"/>
    </source>
</evidence>
<feature type="region of interest" description="Disordered" evidence="2">
    <location>
        <begin position="81"/>
        <end position="116"/>
    </location>
</feature>
<feature type="compositionally biased region" description="Basic and acidic residues" evidence="2">
    <location>
        <begin position="263"/>
        <end position="274"/>
    </location>
</feature>
<evidence type="ECO:0000313" key="4">
    <source>
        <dbReference type="Proteomes" id="UP000574390"/>
    </source>
</evidence>
<evidence type="ECO:0000256" key="2">
    <source>
        <dbReference type="SAM" id="MobiDB-lite"/>
    </source>
</evidence>
<reference evidence="3 4" key="1">
    <citation type="submission" date="2020-04" db="EMBL/GenBank/DDBJ databases">
        <title>Perkinsus olseni comparative genomics.</title>
        <authorList>
            <person name="Bogema D.R."/>
        </authorList>
    </citation>
    <scope>NUCLEOTIDE SEQUENCE [LARGE SCALE GENOMIC DNA]</scope>
    <source>
        <strain evidence="3">ATCC PRA-205</strain>
    </source>
</reference>
<feature type="coiled-coil region" evidence="1">
    <location>
        <begin position="178"/>
        <end position="212"/>
    </location>
</feature>
<evidence type="ECO:0000256" key="1">
    <source>
        <dbReference type="SAM" id="Coils"/>
    </source>
</evidence>
<dbReference type="AlphaFoldDB" id="A0A7J6QIP3"/>
<sequence>MLVKKSMHEGPALLARTILEGWLLYGRFAGITVGSGRGGLLLTGLATTKTLRMLLWKDSEQPVGLQCVTILGFPLPTHLTSRRGAKKREDRVEKEKRTEKLVERTGTREPPRDEDEDISLDKVAHEVSSAMIEVRRSLEDLPELPDIRPVGTLRMHSSNQECENDPVEAPAGVEDSRLEEALRQCSILESEVTVLKQQRDCALQALDRLRQERGDRITSSAGLDESSDEPGQDAATPFEDDDVLRSKTNPTEVDPDSDQENQQSKDGHETEHVEQPLQDSNADGLRPSTEVNSSDDFDALIEGIKVMSSPDRWLAERVIAKCRAHDSDEVTSHLEQLVLPEIKSLSEPHLS</sequence>
<feature type="region of interest" description="Disordered" evidence="2">
    <location>
        <begin position="217"/>
        <end position="296"/>
    </location>
</feature>
<organism evidence="3 4">
    <name type="scientific">Perkinsus olseni</name>
    <name type="common">Perkinsus atlanticus</name>
    <dbReference type="NCBI Taxonomy" id="32597"/>
    <lineage>
        <taxon>Eukaryota</taxon>
        <taxon>Sar</taxon>
        <taxon>Alveolata</taxon>
        <taxon>Perkinsozoa</taxon>
        <taxon>Perkinsea</taxon>
        <taxon>Perkinsida</taxon>
        <taxon>Perkinsidae</taxon>
        <taxon>Perkinsus</taxon>
    </lineage>
</organism>